<reference evidence="4 5" key="1">
    <citation type="journal article" date="2019" name="Int. J. Syst. Evol. Microbiol.">
        <title>The Global Catalogue of Microorganisms (GCM) 10K type strain sequencing project: providing services to taxonomists for standard genome sequencing and annotation.</title>
        <authorList>
            <consortium name="The Broad Institute Genomics Platform"/>
            <consortium name="The Broad Institute Genome Sequencing Center for Infectious Disease"/>
            <person name="Wu L."/>
            <person name="Ma J."/>
        </authorList>
    </citation>
    <scope>NUCLEOTIDE SEQUENCE [LARGE SCALE GENOMIC DNA]</scope>
    <source>
        <strain evidence="4 5">JCM 14232</strain>
    </source>
</reference>
<evidence type="ECO:0000313" key="4">
    <source>
        <dbReference type="EMBL" id="GAA0476051.1"/>
    </source>
</evidence>
<accession>A0ABN1AGN9</accession>
<dbReference type="CDD" id="cd08180">
    <property type="entry name" value="PDD"/>
    <property type="match status" value="1"/>
</dbReference>
<dbReference type="Pfam" id="PF00465">
    <property type="entry name" value="Fe-ADH"/>
    <property type="match status" value="1"/>
</dbReference>
<dbReference type="Gene3D" id="1.20.1090.10">
    <property type="entry name" value="Dehydroquinate synthase-like - alpha domain"/>
    <property type="match status" value="1"/>
</dbReference>
<dbReference type="RefSeq" id="WP_346023827.1">
    <property type="nucleotide sequence ID" value="NZ_BAAADA010000025.1"/>
</dbReference>
<dbReference type="PANTHER" id="PTHR11496">
    <property type="entry name" value="ALCOHOL DEHYDROGENASE"/>
    <property type="match status" value="1"/>
</dbReference>
<dbReference type="Proteomes" id="UP001410648">
    <property type="component" value="Unassembled WGS sequence"/>
</dbReference>
<dbReference type="InterPro" id="IPR018211">
    <property type="entry name" value="ADH_Fe_CS"/>
</dbReference>
<feature type="domain" description="Alcohol dehydrogenase iron-type/glycerol dehydrogenase GldA" evidence="2">
    <location>
        <begin position="8"/>
        <end position="160"/>
    </location>
</feature>
<dbReference type="InterPro" id="IPR039697">
    <property type="entry name" value="Alcohol_dehydrogenase_Fe"/>
</dbReference>
<organism evidence="4 5">
    <name type="scientific">Alkalibacterium indicireducens</name>
    <dbReference type="NCBI Taxonomy" id="398758"/>
    <lineage>
        <taxon>Bacteria</taxon>
        <taxon>Bacillati</taxon>
        <taxon>Bacillota</taxon>
        <taxon>Bacilli</taxon>
        <taxon>Lactobacillales</taxon>
        <taxon>Carnobacteriaceae</taxon>
        <taxon>Alkalibacterium</taxon>
    </lineage>
</organism>
<sequence length="372" mass="40957">MNVWSLSTKVFTGIDSLERLKSLKKKSIFIVCDPFLIGSLIFKEIITLLIEKDNQLQVYSKVTPDPPITEVVQCMDEMQGFRPEVVLAIGGGSAIDLTKGVIFFSEKISSVPIEKFVVIPTTSGTGSEVTSVSVITDNKNDIKYPLVDNSMLPDEAILNPKLVLSSPPKVTAYSGMDVLTHALEALVAKNADTYTDALAEKAIEIIFEELVRCYENGDDLESRLLMHEASCLAGMSFNLAGLGISHALAHQVGGKLHVPHGLANTMLLPHVVKLNARNENAKKKYVRIMKRLKPDKNIGSEDMLIENLSHSIKSLAIQLDCPLSLTDFGIEKSLSRKYLDEVIRNAKKDFTFKTNPVEPSDQELGGIYTSIH</sequence>
<name>A0ABN1AGN9_9LACT</name>
<evidence type="ECO:0000256" key="1">
    <source>
        <dbReference type="ARBA" id="ARBA00023002"/>
    </source>
</evidence>
<evidence type="ECO:0000313" key="5">
    <source>
        <dbReference type="Proteomes" id="UP001410648"/>
    </source>
</evidence>
<protein>
    <submittedName>
        <fullName evidence="4">1-propanol dehydrogenase PduQ</fullName>
    </submittedName>
</protein>
<dbReference type="SUPFAM" id="SSF56796">
    <property type="entry name" value="Dehydroquinate synthase-like"/>
    <property type="match status" value="1"/>
</dbReference>
<keyword evidence="5" id="KW-1185">Reference proteome</keyword>
<dbReference type="InterPro" id="IPR056798">
    <property type="entry name" value="ADH_Fe_C"/>
</dbReference>
<dbReference type="EMBL" id="BAAADA010000025">
    <property type="protein sequence ID" value="GAA0476051.1"/>
    <property type="molecule type" value="Genomic_DNA"/>
</dbReference>
<evidence type="ECO:0000259" key="2">
    <source>
        <dbReference type="Pfam" id="PF00465"/>
    </source>
</evidence>
<dbReference type="Gene3D" id="3.40.50.1970">
    <property type="match status" value="1"/>
</dbReference>
<gene>
    <name evidence="4" type="ORF">GCM10008936_03090</name>
</gene>
<proteinExistence type="predicted"/>
<comment type="caution">
    <text evidence="4">The sequence shown here is derived from an EMBL/GenBank/DDBJ whole genome shotgun (WGS) entry which is preliminary data.</text>
</comment>
<dbReference type="Pfam" id="PF25137">
    <property type="entry name" value="ADH_Fe_C"/>
    <property type="match status" value="1"/>
</dbReference>
<keyword evidence="1" id="KW-0560">Oxidoreductase</keyword>
<evidence type="ECO:0000259" key="3">
    <source>
        <dbReference type="Pfam" id="PF25137"/>
    </source>
</evidence>
<dbReference type="InterPro" id="IPR001670">
    <property type="entry name" value="ADH_Fe/GldA"/>
</dbReference>
<dbReference type="PROSITE" id="PS00060">
    <property type="entry name" value="ADH_IRON_2"/>
    <property type="match status" value="1"/>
</dbReference>
<feature type="domain" description="Fe-containing alcohol dehydrogenase-like C-terminal" evidence="3">
    <location>
        <begin position="171"/>
        <end position="370"/>
    </location>
</feature>
<dbReference type="PANTHER" id="PTHR11496:SF83">
    <property type="entry name" value="HYDROXYACID-OXOACID TRANSHYDROGENASE, MITOCHONDRIAL"/>
    <property type="match status" value="1"/>
</dbReference>